<dbReference type="Pfam" id="PF01243">
    <property type="entry name" value="PNPOx_N"/>
    <property type="match status" value="1"/>
</dbReference>
<organism evidence="3 4">
    <name type="scientific">Nitrosotalea sinensis</name>
    <dbReference type="NCBI Taxonomy" id="1499975"/>
    <lineage>
        <taxon>Archaea</taxon>
        <taxon>Nitrososphaerota</taxon>
        <taxon>Nitrososphaeria</taxon>
        <taxon>Nitrosotaleales</taxon>
        <taxon>Nitrosotaleaceae</taxon>
        <taxon>Nitrosotalea</taxon>
    </lineage>
</organism>
<dbReference type="EMBL" id="FRFC01000001">
    <property type="protein sequence ID" value="SHO42654.1"/>
    <property type="molecule type" value="Genomic_DNA"/>
</dbReference>
<dbReference type="GO" id="GO:0005829">
    <property type="term" value="C:cytosol"/>
    <property type="evidence" value="ECO:0007669"/>
    <property type="project" value="TreeGrafter"/>
</dbReference>
<dbReference type="GO" id="GO:0016627">
    <property type="term" value="F:oxidoreductase activity, acting on the CH-CH group of donors"/>
    <property type="evidence" value="ECO:0007669"/>
    <property type="project" value="TreeGrafter"/>
</dbReference>
<gene>
    <name evidence="3" type="ORF">NSIN_10118</name>
</gene>
<dbReference type="PANTHER" id="PTHR35176">
    <property type="entry name" value="HEME OXYGENASE HI_0854-RELATED"/>
    <property type="match status" value="1"/>
</dbReference>
<keyword evidence="1" id="KW-0560">Oxidoreductase</keyword>
<accession>A0A2H1EE41</accession>
<evidence type="ECO:0000313" key="3">
    <source>
        <dbReference type="EMBL" id="SHO42654.1"/>
    </source>
</evidence>
<dbReference type="Gene3D" id="2.30.110.10">
    <property type="entry name" value="Electron Transport, Fmn-binding Protein, Chain A"/>
    <property type="match status" value="1"/>
</dbReference>
<evidence type="ECO:0000259" key="2">
    <source>
        <dbReference type="Pfam" id="PF01243"/>
    </source>
</evidence>
<dbReference type="OrthoDB" id="139492at2157"/>
<evidence type="ECO:0000313" key="4">
    <source>
        <dbReference type="Proteomes" id="UP000232412"/>
    </source>
</evidence>
<dbReference type="SUPFAM" id="SSF50475">
    <property type="entry name" value="FMN-binding split barrel"/>
    <property type="match status" value="1"/>
</dbReference>
<proteinExistence type="predicted"/>
<dbReference type="InterPro" id="IPR012349">
    <property type="entry name" value="Split_barrel_FMN-bd"/>
</dbReference>
<name>A0A2H1EE41_9ARCH</name>
<dbReference type="InterPro" id="IPR011576">
    <property type="entry name" value="Pyridox_Oxase_N"/>
</dbReference>
<evidence type="ECO:0000256" key="1">
    <source>
        <dbReference type="ARBA" id="ARBA00023002"/>
    </source>
</evidence>
<dbReference type="RefSeq" id="WP_101008879.1">
    <property type="nucleotide sequence ID" value="NZ_FRFC01000001.1"/>
</dbReference>
<protein>
    <submittedName>
        <fullName evidence="3">Pyridoxamine 5'-phosphate oxidase-like FMN-binding protein</fullName>
    </submittedName>
</protein>
<dbReference type="InterPro" id="IPR052019">
    <property type="entry name" value="F420H2_bilvrd_red/Heme_oxyg"/>
</dbReference>
<dbReference type="GO" id="GO:0070967">
    <property type="term" value="F:coenzyme F420 binding"/>
    <property type="evidence" value="ECO:0007669"/>
    <property type="project" value="TreeGrafter"/>
</dbReference>
<feature type="domain" description="Pyridoxamine 5'-phosphate oxidase N-terminal" evidence="2">
    <location>
        <begin position="4"/>
        <end position="129"/>
    </location>
</feature>
<reference evidence="4" key="1">
    <citation type="submission" date="2016-12" db="EMBL/GenBank/DDBJ databases">
        <authorList>
            <person name="Herbold C."/>
        </authorList>
    </citation>
    <scope>NUCLEOTIDE SEQUENCE [LARGE SCALE GENOMIC DNA]</scope>
</reference>
<sequence>MRNKFLKSQKILRLATISPSGNPHIVPVWYMYARGRFYIGTNTNTEKAKNIKKNPQVSFCIDTGIRSPDIFGVMGTGKAKIIIKKSEVCKIAEKILLRYFSSMRNQSAQKLLSQTDCIIEIMPKKITTWQY</sequence>
<dbReference type="AlphaFoldDB" id="A0A2H1EE41"/>
<dbReference type="PANTHER" id="PTHR35176:SF6">
    <property type="entry name" value="HEME OXYGENASE HI_0854-RELATED"/>
    <property type="match status" value="1"/>
</dbReference>
<keyword evidence="4" id="KW-1185">Reference proteome</keyword>
<dbReference type="Proteomes" id="UP000232412">
    <property type="component" value="Unassembled WGS sequence"/>
</dbReference>